<protein>
    <submittedName>
        <fullName evidence="3">Histidine kinase</fullName>
    </submittedName>
</protein>
<dbReference type="EMBL" id="QEHR01000003">
    <property type="protein sequence ID" value="PVW15707.1"/>
    <property type="molecule type" value="Genomic_DNA"/>
</dbReference>
<dbReference type="InterPro" id="IPR025698">
    <property type="entry name" value="2TM_dom"/>
</dbReference>
<dbReference type="Pfam" id="PF13239">
    <property type="entry name" value="2TM"/>
    <property type="match status" value="1"/>
</dbReference>
<dbReference type="Proteomes" id="UP000245962">
    <property type="component" value="Unassembled WGS sequence"/>
</dbReference>
<dbReference type="RefSeq" id="WP_116693729.1">
    <property type="nucleotide sequence ID" value="NZ_QEHR01000003.1"/>
</dbReference>
<evidence type="ECO:0000256" key="1">
    <source>
        <dbReference type="SAM" id="Phobius"/>
    </source>
</evidence>
<keyword evidence="4" id="KW-1185">Reference proteome</keyword>
<proteinExistence type="predicted"/>
<evidence type="ECO:0000313" key="3">
    <source>
        <dbReference type="EMBL" id="PVW15707.1"/>
    </source>
</evidence>
<evidence type="ECO:0000313" key="4">
    <source>
        <dbReference type="Proteomes" id="UP000245962"/>
    </source>
</evidence>
<dbReference type="AlphaFoldDB" id="A0A2U0I3L8"/>
<keyword evidence="1" id="KW-0472">Membrane</keyword>
<organism evidence="3 4">
    <name type="scientific">Marixanthomonas spongiae</name>
    <dbReference type="NCBI Taxonomy" id="2174845"/>
    <lineage>
        <taxon>Bacteria</taxon>
        <taxon>Pseudomonadati</taxon>
        <taxon>Bacteroidota</taxon>
        <taxon>Flavobacteriia</taxon>
        <taxon>Flavobacteriales</taxon>
        <taxon>Flavobacteriaceae</taxon>
        <taxon>Marixanthomonas</taxon>
    </lineage>
</organism>
<gene>
    <name evidence="3" type="ORF">DDV96_05400</name>
</gene>
<keyword evidence="1" id="KW-1133">Transmembrane helix</keyword>
<evidence type="ECO:0000259" key="2">
    <source>
        <dbReference type="Pfam" id="PF13239"/>
    </source>
</evidence>
<keyword evidence="3" id="KW-0808">Transferase</keyword>
<accession>A0A2U0I3L8</accession>
<comment type="caution">
    <text evidence="3">The sequence shown here is derived from an EMBL/GenBank/DDBJ whole genome shotgun (WGS) entry which is preliminary data.</text>
</comment>
<feature type="transmembrane region" description="Helical" evidence="1">
    <location>
        <begin position="27"/>
        <end position="47"/>
    </location>
</feature>
<reference evidence="3 4" key="1">
    <citation type="submission" date="2018-04" db="EMBL/GenBank/DDBJ databases">
        <title>Marixanthomonas spongiae HN-E44 sp. nov., isolated from a marine sponge.</title>
        <authorList>
            <person name="Luo L."/>
            <person name="Zhuang L."/>
        </authorList>
    </citation>
    <scope>NUCLEOTIDE SEQUENCE [LARGE SCALE GENOMIC DNA]</scope>
    <source>
        <strain evidence="3 4">HN-E44</strain>
    </source>
</reference>
<sequence length="106" mass="13002">MNTNDRDTERDNKYLRAKERMENIKKFYTSLFFYIVFILFLAGLNYYTNELRYPWFLWAALGWGIGIVFQAAKAFKWNSFLGKDWEERKVKQFMEEDKKNSNDLWK</sequence>
<dbReference type="GO" id="GO:0016301">
    <property type="term" value="F:kinase activity"/>
    <property type="evidence" value="ECO:0007669"/>
    <property type="project" value="UniProtKB-KW"/>
</dbReference>
<feature type="transmembrane region" description="Helical" evidence="1">
    <location>
        <begin position="53"/>
        <end position="72"/>
    </location>
</feature>
<keyword evidence="1" id="KW-0812">Transmembrane</keyword>
<name>A0A2U0I3L8_9FLAO</name>
<keyword evidence="3" id="KW-0418">Kinase</keyword>
<dbReference type="OrthoDB" id="8965954at2"/>
<feature type="domain" description="2TM" evidence="2">
    <location>
        <begin position="16"/>
        <end position="95"/>
    </location>
</feature>